<gene>
    <name evidence="1" type="ORF">ZOD2009_05072</name>
</gene>
<dbReference type="EMBL" id="AEMG01000004">
    <property type="protein sequence ID" value="EFW93208.1"/>
    <property type="molecule type" value="Genomic_DNA"/>
</dbReference>
<accession>E7QQE4</accession>
<sequence>MFSGPPGDGDRKFSDISPQRDRLLIIAAAEHRRVAYAELRAELSGNPSPRVVAFPDGSIDTFSRIRSPAGRLDSLTAFSDELADGKRSFHLEPETREAGGQAVNMAKQVHALGGDTELYGHLDDPLLADLPFPCVSMGEPAAVSVLELGDDGVLFAAESDAIRDWTAADVRTAMGGDFAPIRDADGACCGNIASFPALLDVFRSLASTDGDGDGGAFVLDPGDLTDVAAETIADYFSVLSDLDDRFEVVLSVNDLETDRLAEVVGGRGKSKSDSLERIRDEAAVSAIVYHGTERAVAATRDGTLTVPNYTVSTVERTTGAGDRFSGGLTFGRASGWDWEPTLALANVCTSRYVETATTVDVEAVLSEEWTK</sequence>
<dbReference type="AlphaFoldDB" id="E7QQE4"/>
<dbReference type="InterPro" id="IPR057621">
    <property type="entry name" value="Khk_prokaryotic"/>
</dbReference>
<dbReference type="OrthoDB" id="252614at2157"/>
<dbReference type="Proteomes" id="UP000003751">
    <property type="component" value="Unassembled WGS sequence"/>
</dbReference>
<evidence type="ECO:0000313" key="2">
    <source>
        <dbReference type="Proteomes" id="UP000003751"/>
    </source>
</evidence>
<protein>
    <submittedName>
        <fullName evidence="1">Uncharacterized protein</fullName>
    </submittedName>
</protein>
<dbReference type="SUPFAM" id="SSF53613">
    <property type="entry name" value="Ribokinase-like"/>
    <property type="match status" value="1"/>
</dbReference>
<dbReference type="Pfam" id="PF25270">
    <property type="entry name" value="Khk"/>
    <property type="match status" value="1"/>
</dbReference>
<dbReference type="Gene3D" id="3.40.1190.20">
    <property type="match status" value="1"/>
</dbReference>
<dbReference type="InterPro" id="IPR029056">
    <property type="entry name" value="Ribokinase-like"/>
</dbReference>
<dbReference type="PATRIC" id="fig|797209.4.peg.1006"/>
<organism evidence="1 2">
    <name type="scientific">Haladaptatus paucihalophilus DX253</name>
    <dbReference type="NCBI Taxonomy" id="797209"/>
    <lineage>
        <taxon>Archaea</taxon>
        <taxon>Methanobacteriati</taxon>
        <taxon>Methanobacteriota</taxon>
        <taxon>Stenosarchaea group</taxon>
        <taxon>Halobacteria</taxon>
        <taxon>Halobacteriales</taxon>
        <taxon>Haladaptataceae</taxon>
        <taxon>Haladaptatus</taxon>
    </lineage>
</organism>
<dbReference type="STRING" id="797209.GCA_000376445_01129"/>
<dbReference type="eggNOG" id="arCOG00014">
    <property type="taxonomic scope" value="Archaea"/>
</dbReference>
<name>E7QQE4_HALPU</name>
<comment type="caution">
    <text evidence="1">The sequence shown here is derived from an EMBL/GenBank/DDBJ whole genome shotgun (WGS) entry which is preliminary data.</text>
</comment>
<proteinExistence type="predicted"/>
<evidence type="ECO:0000313" key="1">
    <source>
        <dbReference type="EMBL" id="EFW93208.1"/>
    </source>
</evidence>
<reference evidence="1 2" key="1">
    <citation type="journal article" date="2014" name="ISME J.">
        <title>Trehalose/2-sulfotrehalose biosynthesis and glycine-betaine uptake are widely spread mechanisms for osmoadaptation in the Halobacteriales.</title>
        <authorList>
            <person name="Youssef N.H."/>
            <person name="Savage-Ashlock K.N."/>
            <person name="McCully A.L."/>
            <person name="Luedtke B."/>
            <person name="Shaw E.I."/>
            <person name="Hoff W.D."/>
            <person name="Elshahed M.S."/>
        </authorList>
    </citation>
    <scope>NUCLEOTIDE SEQUENCE [LARGE SCALE GENOMIC DNA]</scope>
    <source>
        <strain evidence="1 2">DX253</strain>
    </source>
</reference>